<dbReference type="AlphaFoldDB" id="V4AQF4"/>
<dbReference type="KEGG" id="lgi:LOTGIDRAFT_175058"/>
<proteinExistence type="inferred from homology"/>
<evidence type="ECO:0000313" key="6">
    <source>
        <dbReference type="Proteomes" id="UP000030746"/>
    </source>
</evidence>
<feature type="compositionally biased region" description="Pro residues" evidence="3">
    <location>
        <begin position="424"/>
        <end position="434"/>
    </location>
</feature>
<dbReference type="InterPro" id="IPR000008">
    <property type="entry name" value="C2_dom"/>
</dbReference>
<dbReference type="GO" id="GO:0001227">
    <property type="term" value="F:DNA-binding transcription repressor activity, RNA polymerase II-specific"/>
    <property type="evidence" value="ECO:0007669"/>
    <property type="project" value="InterPro"/>
</dbReference>
<dbReference type="Gene3D" id="2.60.40.150">
    <property type="entry name" value="C2 domain"/>
    <property type="match status" value="1"/>
</dbReference>
<dbReference type="CTD" id="20243000"/>
<organism evidence="5 6">
    <name type="scientific">Lottia gigantea</name>
    <name type="common">Giant owl limpet</name>
    <dbReference type="NCBI Taxonomy" id="225164"/>
    <lineage>
        <taxon>Eukaryota</taxon>
        <taxon>Metazoa</taxon>
        <taxon>Spiralia</taxon>
        <taxon>Lophotrochozoa</taxon>
        <taxon>Mollusca</taxon>
        <taxon>Gastropoda</taxon>
        <taxon>Patellogastropoda</taxon>
        <taxon>Lottioidea</taxon>
        <taxon>Lottiidae</taxon>
        <taxon>Lottia</taxon>
    </lineage>
</organism>
<accession>V4AQF4</accession>
<feature type="compositionally biased region" description="Low complexity" evidence="3">
    <location>
        <begin position="133"/>
        <end position="144"/>
    </location>
</feature>
<evidence type="ECO:0000259" key="4">
    <source>
        <dbReference type="PROSITE" id="PS50004"/>
    </source>
</evidence>
<dbReference type="Pfam" id="PF00168">
    <property type="entry name" value="C2"/>
    <property type="match status" value="1"/>
</dbReference>
<dbReference type="EMBL" id="KB201589">
    <property type="protein sequence ID" value="ESO95891.1"/>
    <property type="molecule type" value="Genomic_DNA"/>
</dbReference>
<dbReference type="Proteomes" id="UP000030746">
    <property type="component" value="Unassembled WGS sequence"/>
</dbReference>
<feature type="domain" description="C2" evidence="4">
    <location>
        <begin position="554"/>
        <end position="682"/>
    </location>
</feature>
<feature type="region of interest" description="Disordered" evidence="3">
    <location>
        <begin position="353"/>
        <end position="468"/>
    </location>
</feature>
<dbReference type="Pfam" id="PF21528">
    <property type="entry name" value="CC2D1A-B_DM14"/>
    <property type="match status" value="3"/>
</dbReference>
<feature type="compositionally biased region" description="Low complexity" evidence="3">
    <location>
        <begin position="380"/>
        <end position="397"/>
    </location>
</feature>
<dbReference type="HOGENOM" id="CLU_008808_1_0_1"/>
<name>V4AQF4_LOTGI</name>
<evidence type="ECO:0000256" key="2">
    <source>
        <dbReference type="SAM" id="Coils"/>
    </source>
</evidence>
<dbReference type="STRING" id="225164.V4AQF4"/>
<feature type="compositionally biased region" description="Polar residues" evidence="3">
    <location>
        <begin position="178"/>
        <end position="187"/>
    </location>
</feature>
<feature type="coiled-coil region" evidence="2">
    <location>
        <begin position="746"/>
        <end position="773"/>
    </location>
</feature>
<keyword evidence="2" id="KW-0175">Coiled coil</keyword>
<dbReference type="SMART" id="SM00685">
    <property type="entry name" value="DM14"/>
    <property type="match status" value="3"/>
</dbReference>
<evidence type="ECO:0000256" key="3">
    <source>
        <dbReference type="SAM" id="MobiDB-lite"/>
    </source>
</evidence>
<protein>
    <recommendedName>
        <fullName evidence="4">C2 domain-containing protein</fullName>
    </recommendedName>
</protein>
<evidence type="ECO:0000256" key="1">
    <source>
        <dbReference type="ARBA" id="ARBA00010672"/>
    </source>
</evidence>
<dbReference type="InterPro" id="IPR006608">
    <property type="entry name" value="CC2D1A/B_DM14"/>
</dbReference>
<dbReference type="InterPro" id="IPR035892">
    <property type="entry name" value="C2_domain_sf"/>
</dbReference>
<keyword evidence="6" id="KW-1185">Reference proteome</keyword>
<evidence type="ECO:0000313" key="5">
    <source>
        <dbReference type="EMBL" id="ESO95891.1"/>
    </source>
</evidence>
<feature type="region of interest" description="Disordered" evidence="3">
    <location>
        <begin position="108"/>
        <end position="190"/>
    </location>
</feature>
<comment type="similarity">
    <text evidence="1">Belongs to the CC2D1 family.</text>
</comment>
<dbReference type="RefSeq" id="XP_009053427.1">
    <property type="nucleotide sequence ID" value="XM_009055179.1"/>
</dbReference>
<dbReference type="OrthoDB" id="19996at2759"/>
<dbReference type="SUPFAM" id="SSF49562">
    <property type="entry name" value="C2 domain (Calcium/lipid-binding domain, CaLB)"/>
    <property type="match status" value="1"/>
</dbReference>
<dbReference type="GeneID" id="20243000"/>
<dbReference type="PANTHER" id="PTHR13076:SF9">
    <property type="entry name" value="COILED-COIL AND C2 DOMAIN-CONTAINING PROTEIN 1-LIKE"/>
    <property type="match status" value="1"/>
</dbReference>
<dbReference type="OMA" id="NNNCPEY"/>
<gene>
    <name evidence="5" type="ORF">LOTGIDRAFT_175058</name>
</gene>
<dbReference type="PROSITE" id="PS50004">
    <property type="entry name" value="C2"/>
    <property type="match status" value="1"/>
</dbReference>
<feature type="region of interest" description="Disordered" evidence="3">
    <location>
        <begin position="244"/>
        <end position="289"/>
    </location>
</feature>
<dbReference type="PANTHER" id="PTHR13076">
    <property type="entry name" value="COILED-COIL AND C2 DOMAIN-CONTAINING PROTEIN 1-LIKE"/>
    <property type="match status" value="1"/>
</dbReference>
<sequence>MCLDNNNKLWDVICEEAVILLHCWSPLGMGAMEDEIYGSDDDGDLEAELAELMGGGGPKKVAPKRKGNMVNLSMIDKLAADTMKYIDDDVDVSDTEDPDLLAELQEIADEDDDDEPAPKQSNRAPDVVPPVQPRSQPVQPSYQPTVQSSTHKPVQPPPSNDMIFMPTTSGATAGHVEPSTSHNTSTPPAIDKETHRMLASRRDQYKQAALKSKHSNDIATATKYVKIAKQFDMVIKALEEGKEIDLSQMPPPPPQDVIIEKSAPPSQPPVQRAAMQAAPEKPSADNLPELPTATKEEEKAIFGAPDEPKTVMEALEQRLEKYKFTEAQAKKDGESGKARRMGRIVKQYQEAIRAQKAGRAVDYEELPTPPGFAPIPVGKPSPSKTSPQKPAPSSTAGSSGGPGQQPAASKPPTHGAVGGTAPSNPGPSLQPQPPDRSVSPRKSTSNIHHDKSPGQITNRGESVRKSHSKADHQLVFLKERYEEFKTCALNAKKNNDLELAKKYLRIMKGLEPMIQAAECGLPVDLSQVPKSPNMPDSDDKFTIVSPEDCVPTGDRTEVYQKLEENLIQQIRTCVTNGQHYTKLDYEEKKLDTYVTYDFPFPTEQSQTDHSETFKGSINPEYQEHFRIQIARKSRSFIRVIERKSIKLDVYYKRGFFKSEKLLGSINIKLQPLESKCEIHDSYDLMDGRKSVGGKLEVKMRIRDPVKSKQVEEVKEKWLIIDQFLRTAASKSHVQAPKPKNEGSTSMEVLKFEKQQLDKQIEALKDSLTELQTQTLKQKSSLLLEKVELQQKYLREGGKGAIKEYLLLLQKEIPAFSQEAVQLTKVGEIQKAQTMLMKKKLAEKELTVFKSKFPDI</sequence>
<dbReference type="InterPro" id="IPR039725">
    <property type="entry name" value="CC2D1A/B"/>
</dbReference>
<feature type="compositionally biased region" description="Pro residues" evidence="3">
    <location>
        <begin position="367"/>
        <end position="379"/>
    </location>
</feature>
<reference evidence="5 6" key="1">
    <citation type="journal article" date="2013" name="Nature">
        <title>Insights into bilaterian evolution from three spiralian genomes.</title>
        <authorList>
            <person name="Simakov O."/>
            <person name="Marletaz F."/>
            <person name="Cho S.J."/>
            <person name="Edsinger-Gonzales E."/>
            <person name="Havlak P."/>
            <person name="Hellsten U."/>
            <person name="Kuo D.H."/>
            <person name="Larsson T."/>
            <person name="Lv J."/>
            <person name="Arendt D."/>
            <person name="Savage R."/>
            <person name="Osoegawa K."/>
            <person name="de Jong P."/>
            <person name="Grimwood J."/>
            <person name="Chapman J.A."/>
            <person name="Shapiro H."/>
            <person name="Aerts A."/>
            <person name="Otillar R.P."/>
            <person name="Terry A.Y."/>
            <person name="Boore J.L."/>
            <person name="Grigoriev I.V."/>
            <person name="Lindberg D.R."/>
            <person name="Seaver E.C."/>
            <person name="Weisblat D.A."/>
            <person name="Putnam N.H."/>
            <person name="Rokhsar D.S."/>
        </authorList>
    </citation>
    <scope>NUCLEOTIDE SEQUENCE [LARGE SCALE GENOMIC DNA]</scope>
</reference>